<evidence type="ECO:0000313" key="1">
    <source>
        <dbReference type="Proteomes" id="UP000694864"/>
    </source>
</evidence>
<reference evidence="1" key="1">
    <citation type="journal article" date="2014" name="Nat. Commun.">
        <title>The emerging biofuel crop Camelina sativa retains a highly undifferentiated hexaploid genome structure.</title>
        <authorList>
            <person name="Kagale S."/>
            <person name="Koh C."/>
            <person name="Nixon J."/>
            <person name="Bollina V."/>
            <person name="Clarke W.E."/>
            <person name="Tuteja R."/>
            <person name="Spillane C."/>
            <person name="Robinson S.J."/>
            <person name="Links M.G."/>
            <person name="Clarke C."/>
            <person name="Higgins E.E."/>
            <person name="Huebert T."/>
            <person name="Sharpe A.G."/>
            <person name="Parkin I.A."/>
        </authorList>
    </citation>
    <scope>NUCLEOTIDE SEQUENCE [LARGE SCALE GENOMIC DNA]</scope>
    <source>
        <strain evidence="1">cv. DH55</strain>
    </source>
</reference>
<evidence type="ECO:0000313" key="2">
    <source>
        <dbReference type="RefSeq" id="XP_010422568.1"/>
    </source>
</evidence>
<dbReference type="PANTHER" id="PTHR33710:SF79">
    <property type="entry name" value="OS06G0205337 PROTEIN"/>
    <property type="match status" value="1"/>
</dbReference>
<dbReference type="InterPro" id="IPR036691">
    <property type="entry name" value="Endo/exonu/phosph_ase_sf"/>
</dbReference>
<dbReference type="GeneID" id="104707830"/>
<sequence length="217" mass="25180">MHDFRSLVNDCQFKDLAYHGPLFTWNNKQDGNLISKKLDRVLVNDNWSSSFLQSYSVFEAGGISDHLRCRVHLSGVAGTSISRRPFKFVNGISEMEEFKPLVKEFWEDTEGIYLSTSSLYRFSKKLKLLRPCIRCLARKKLSNLSKQTKDALEELCRKQETNLASPSVSAMEEEKEAYARWDHVSVLEEKFLKQRSKLHWLQVGDRNNKAFHRAVTT</sequence>
<dbReference type="SUPFAM" id="SSF56219">
    <property type="entry name" value="DNase I-like"/>
    <property type="match status" value="1"/>
</dbReference>
<protein>
    <submittedName>
        <fullName evidence="2">Uncharacterized protein LOC104707830</fullName>
    </submittedName>
</protein>
<dbReference type="RefSeq" id="XP_010422568.1">
    <property type="nucleotide sequence ID" value="XM_010424266.1"/>
</dbReference>
<reference evidence="2" key="2">
    <citation type="submission" date="2025-08" db="UniProtKB">
        <authorList>
            <consortium name="RefSeq"/>
        </authorList>
    </citation>
    <scope>IDENTIFICATION</scope>
    <source>
        <tissue evidence="2">Leaf</tissue>
    </source>
</reference>
<keyword evidence="1" id="KW-1185">Reference proteome</keyword>
<dbReference type="PANTHER" id="PTHR33710">
    <property type="entry name" value="BNAC02G09200D PROTEIN"/>
    <property type="match status" value="1"/>
</dbReference>
<proteinExistence type="predicted"/>
<dbReference type="Gene3D" id="3.60.10.10">
    <property type="entry name" value="Endonuclease/exonuclease/phosphatase"/>
    <property type="match status" value="1"/>
</dbReference>
<gene>
    <name evidence="2" type="primary">LOC104707830</name>
</gene>
<dbReference type="Proteomes" id="UP000694864">
    <property type="component" value="Chromosome 1"/>
</dbReference>
<accession>A0ABM0T8P4</accession>
<organism evidence="1 2">
    <name type="scientific">Camelina sativa</name>
    <name type="common">False flax</name>
    <name type="synonym">Myagrum sativum</name>
    <dbReference type="NCBI Taxonomy" id="90675"/>
    <lineage>
        <taxon>Eukaryota</taxon>
        <taxon>Viridiplantae</taxon>
        <taxon>Streptophyta</taxon>
        <taxon>Embryophyta</taxon>
        <taxon>Tracheophyta</taxon>
        <taxon>Spermatophyta</taxon>
        <taxon>Magnoliopsida</taxon>
        <taxon>eudicotyledons</taxon>
        <taxon>Gunneridae</taxon>
        <taxon>Pentapetalae</taxon>
        <taxon>rosids</taxon>
        <taxon>malvids</taxon>
        <taxon>Brassicales</taxon>
        <taxon>Brassicaceae</taxon>
        <taxon>Camelineae</taxon>
        <taxon>Camelina</taxon>
    </lineage>
</organism>
<name>A0ABM0T8P4_CAMSA</name>